<evidence type="ECO:0000313" key="2">
    <source>
        <dbReference type="Proteomes" id="UP000236291"/>
    </source>
</evidence>
<proteinExistence type="predicted"/>
<dbReference type="GO" id="GO:0003964">
    <property type="term" value="F:RNA-directed DNA polymerase activity"/>
    <property type="evidence" value="ECO:0007669"/>
    <property type="project" value="UniProtKB-KW"/>
</dbReference>
<reference evidence="1 2" key="1">
    <citation type="journal article" date="2014" name="Am. J. Bot.">
        <title>Genome assembly and annotation for red clover (Trifolium pratense; Fabaceae).</title>
        <authorList>
            <person name="Istvanek J."/>
            <person name="Jaros M."/>
            <person name="Krenek A."/>
            <person name="Repkova J."/>
        </authorList>
    </citation>
    <scope>NUCLEOTIDE SEQUENCE [LARGE SCALE GENOMIC DNA]</scope>
    <source>
        <strain evidence="2">cv. Tatra</strain>
        <tissue evidence="1">Young leaves</tissue>
    </source>
</reference>
<dbReference type="AlphaFoldDB" id="A0A2K3KUU7"/>
<keyword evidence="1" id="KW-0548">Nucleotidyltransferase</keyword>
<accession>A0A2K3KUU7</accession>
<reference evidence="1 2" key="2">
    <citation type="journal article" date="2017" name="Front. Plant Sci.">
        <title>Gene Classification and Mining of Molecular Markers Useful in Red Clover (Trifolium pratense) Breeding.</title>
        <authorList>
            <person name="Istvanek J."/>
            <person name="Dluhosova J."/>
            <person name="Dluhos P."/>
            <person name="Patkova L."/>
            <person name="Nedelnik J."/>
            <person name="Repkova J."/>
        </authorList>
    </citation>
    <scope>NUCLEOTIDE SEQUENCE [LARGE SCALE GENOMIC DNA]</scope>
    <source>
        <strain evidence="2">cv. Tatra</strain>
        <tissue evidence="1">Young leaves</tissue>
    </source>
</reference>
<organism evidence="1 2">
    <name type="scientific">Trifolium pratense</name>
    <name type="common">Red clover</name>
    <dbReference type="NCBI Taxonomy" id="57577"/>
    <lineage>
        <taxon>Eukaryota</taxon>
        <taxon>Viridiplantae</taxon>
        <taxon>Streptophyta</taxon>
        <taxon>Embryophyta</taxon>
        <taxon>Tracheophyta</taxon>
        <taxon>Spermatophyta</taxon>
        <taxon>Magnoliopsida</taxon>
        <taxon>eudicotyledons</taxon>
        <taxon>Gunneridae</taxon>
        <taxon>Pentapetalae</taxon>
        <taxon>rosids</taxon>
        <taxon>fabids</taxon>
        <taxon>Fabales</taxon>
        <taxon>Fabaceae</taxon>
        <taxon>Papilionoideae</taxon>
        <taxon>50 kb inversion clade</taxon>
        <taxon>NPAAA clade</taxon>
        <taxon>Hologalegina</taxon>
        <taxon>IRL clade</taxon>
        <taxon>Trifolieae</taxon>
        <taxon>Trifolium</taxon>
    </lineage>
</organism>
<comment type="caution">
    <text evidence="1">The sequence shown here is derived from an EMBL/GenBank/DDBJ whole genome shotgun (WGS) entry which is preliminary data.</text>
</comment>
<gene>
    <name evidence="1" type="ORF">L195_g064711</name>
</gene>
<protein>
    <submittedName>
        <fullName evidence="1">Reverse transcriptase</fullName>
    </submittedName>
</protein>
<feature type="non-terminal residue" evidence="1">
    <location>
        <position position="41"/>
    </location>
</feature>
<sequence>MNFQEAFKKKTWRTAMDEEIQAIKKNETWELVSLPKGHKAI</sequence>
<name>A0A2K3KUU7_TRIPR</name>
<dbReference type="Proteomes" id="UP000236291">
    <property type="component" value="Unassembled WGS sequence"/>
</dbReference>
<keyword evidence="1" id="KW-0808">Transferase</keyword>
<keyword evidence="1" id="KW-0695">RNA-directed DNA polymerase</keyword>
<evidence type="ECO:0000313" key="1">
    <source>
        <dbReference type="EMBL" id="PNX70063.1"/>
    </source>
</evidence>
<dbReference type="EMBL" id="ASHM01264063">
    <property type="protein sequence ID" value="PNX70063.1"/>
    <property type="molecule type" value="Genomic_DNA"/>
</dbReference>